<evidence type="ECO:0000256" key="4">
    <source>
        <dbReference type="ARBA" id="ARBA00023163"/>
    </source>
</evidence>
<dbReference type="GO" id="GO:0006357">
    <property type="term" value="P:regulation of transcription by RNA polymerase II"/>
    <property type="evidence" value="ECO:0007669"/>
    <property type="project" value="TreeGrafter"/>
</dbReference>
<feature type="compositionally biased region" description="Basic and acidic residues" evidence="6">
    <location>
        <begin position="95"/>
        <end position="132"/>
    </location>
</feature>
<dbReference type="PANTHER" id="PTHR13556">
    <property type="entry name" value="TRANSCRIPTIONAL ADAPTER 3-RELATED"/>
    <property type="match status" value="1"/>
</dbReference>
<feature type="region of interest" description="Disordered" evidence="6">
    <location>
        <begin position="451"/>
        <end position="472"/>
    </location>
</feature>
<sequence length="661" mass="72628">MPRQFPNPLLPLLHSTTYPQLPSVSDLESIRQALAEYAYAGSGSGSASNGGGGGGGGFGGSGGGAGVEGGTPGGMGDDMKRKDKKRKEREDEDRDRDQDREKEKERERERERAAIEANERASMRLEVAEKARVAHAQGVVVGKKKGLSGVAGKGSSASTASPTGVKVKRERSLSPAPSNASTTSFKPSASQQTYSGQIKKKKKIKRVLDSDDETPSTRERSMTLASPPPYPSTTSGLKLKISHTQPKRPSVDATHSPASSSTPLPGAHIDFALPAQPSRPLVPTRQGPRQPMKPGPKKQSEVDEDYSNKKAPNQVAFPTFWSAVEPYLRDVREDDLAMLGFKTDPAESYEIPPRGRHYTEVWDEEDGNPPGTRTRFPVPNLRQQQIQQSQTINHTRKNTLALAASAGGPHIPHFVPAQEMRDENLVDEQRGLGGLTERVVAAVVGTFVGDDREKEKERERERRERERMEGGEVGEKVEPAKVDVVDLEERMKHELRAVMLLGEHEEFDPNNRDDDEITSALRQCQRLLVHQTALNEARKRRLAEIAKQRLAYTEYRAALDGVEKSIEEAWLKRIKKYGLSPKKKLMVEGGGTGTVVGEHGEVVQLNASGRPPVPDTLRRLVDTRKGWMGSVGRVIKERPRGELVGIPGESVYKDMEEGESV</sequence>
<keyword evidence="4" id="KW-0804">Transcription</keyword>
<feature type="region of interest" description="Disordered" evidence="6">
    <location>
        <begin position="40"/>
        <end position="310"/>
    </location>
</feature>
<evidence type="ECO:0000256" key="6">
    <source>
        <dbReference type="SAM" id="MobiDB-lite"/>
    </source>
</evidence>
<dbReference type="AlphaFoldDB" id="A0A854Q585"/>
<dbReference type="OrthoDB" id="1232at2759"/>
<reference evidence="7 8" key="1">
    <citation type="submission" date="2017-06" db="EMBL/GenBank/DDBJ databases">
        <title>Global population genomics of the pathogenic fungus Cryptococcus neoformans var. grubii.</title>
        <authorList>
            <person name="Cuomo C."/>
            <person name="Litvintseva A."/>
            <person name="Chen Y."/>
            <person name="Young S."/>
            <person name="Zeng Q."/>
            <person name="Chapman S."/>
            <person name="Gujja S."/>
            <person name="Saif S."/>
            <person name="Birren B."/>
        </authorList>
    </citation>
    <scope>NUCLEOTIDE SEQUENCE [LARGE SCALE GENOMIC DNA]</scope>
    <source>
        <strain evidence="7 8">Tu259-1</strain>
    </source>
</reference>
<protein>
    <submittedName>
        <fullName evidence="7">Transcriptional adapter 3</fullName>
    </submittedName>
</protein>
<comment type="caution">
    <text evidence="7">The sequence shown here is derived from an EMBL/GenBank/DDBJ whole genome shotgun (WGS) entry which is preliminary data.</text>
</comment>
<comment type="subcellular location">
    <subcellularLocation>
        <location evidence="1">Nucleus</location>
    </subcellularLocation>
</comment>
<accession>A0A854Q585</accession>
<keyword evidence="3" id="KW-0805">Transcription regulation</keyword>
<dbReference type="GO" id="GO:0003713">
    <property type="term" value="F:transcription coactivator activity"/>
    <property type="evidence" value="ECO:0007669"/>
    <property type="project" value="TreeGrafter"/>
</dbReference>
<evidence type="ECO:0000313" key="8">
    <source>
        <dbReference type="Proteomes" id="UP000199727"/>
    </source>
</evidence>
<feature type="compositionally biased region" description="Gly residues" evidence="6">
    <location>
        <begin position="42"/>
        <end position="76"/>
    </location>
</feature>
<dbReference type="GO" id="GO:0005634">
    <property type="term" value="C:nucleus"/>
    <property type="evidence" value="ECO:0007669"/>
    <property type="project" value="UniProtKB-SubCell"/>
</dbReference>
<dbReference type="Proteomes" id="UP000199727">
    <property type="component" value="Unassembled WGS sequence"/>
</dbReference>
<gene>
    <name evidence="7" type="ORF">C361_05940</name>
</gene>
<comment type="similarity">
    <text evidence="2">Belongs to the NGG1 family.</text>
</comment>
<dbReference type="PANTHER" id="PTHR13556:SF2">
    <property type="entry name" value="TRANSCRIPTIONAL ADAPTER 3"/>
    <property type="match status" value="1"/>
</dbReference>
<evidence type="ECO:0000256" key="2">
    <source>
        <dbReference type="ARBA" id="ARBA00005330"/>
    </source>
</evidence>
<feature type="region of interest" description="Disordered" evidence="6">
    <location>
        <begin position="1"/>
        <end position="21"/>
    </location>
</feature>
<dbReference type="Pfam" id="PF10198">
    <property type="entry name" value="Ada3"/>
    <property type="match status" value="1"/>
</dbReference>
<organism evidence="7 8">
    <name type="scientific">Cryptococcus neoformans Tu259-1</name>
    <dbReference type="NCBI Taxonomy" id="1230072"/>
    <lineage>
        <taxon>Eukaryota</taxon>
        <taxon>Fungi</taxon>
        <taxon>Dikarya</taxon>
        <taxon>Basidiomycota</taxon>
        <taxon>Agaricomycotina</taxon>
        <taxon>Tremellomycetes</taxon>
        <taxon>Tremellales</taxon>
        <taxon>Cryptococcaceae</taxon>
        <taxon>Cryptococcus</taxon>
        <taxon>Cryptococcus neoformans species complex</taxon>
    </lineage>
</organism>
<evidence type="ECO:0000313" key="7">
    <source>
        <dbReference type="EMBL" id="OXG13798.1"/>
    </source>
</evidence>
<name>A0A854Q585_CRYNE</name>
<evidence type="ECO:0000256" key="3">
    <source>
        <dbReference type="ARBA" id="ARBA00023015"/>
    </source>
</evidence>
<feature type="compositionally biased region" description="Polar residues" evidence="6">
    <location>
        <begin position="175"/>
        <end position="196"/>
    </location>
</feature>
<evidence type="ECO:0000256" key="5">
    <source>
        <dbReference type="ARBA" id="ARBA00023242"/>
    </source>
</evidence>
<dbReference type="InterPro" id="IPR019340">
    <property type="entry name" value="Histone_AcTrfase_su3"/>
</dbReference>
<evidence type="ECO:0000256" key="1">
    <source>
        <dbReference type="ARBA" id="ARBA00004123"/>
    </source>
</evidence>
<proteinExistence type="inferred from homology"/>
<dbReference type="EMBL" id="AMKT01000078">
    <property type="protein sequence ID" value="OXG13798.1"/>
    <property type="molecule type" value="Genomic_DNA"/>
</dbReference>
<keyword evidence="5" id="KW-0539">Nucleus</keyword>
<dbReference type="GO" id="GO:0000124">
    <property type="term" value="C:SAGA complex"/>
    <property type="evidence" value="ECO:0007669"/>
    <property type="project" value="TreeGrafter"/>
</dbReference>
<feature type="compositionally biased region" description="Low complexity" evidence="6">
    <location>
        <begin position="134"/>
        <end position="161"/>
    </location>
</feature>